<accession>A0A4Q7PKF8</accession>
<dbReference type="RefSeq" id="WP_130285281.1">
    <property type="nucleotide sequence ID" value="NZ_SGXE01000001.1"/>
</dbReference>
<dbReference type="AlphaFoldDB" id="A0A4Q7PKF8"/>
<protein>
    <submittedName>
        <fullName evidence="1">Uncharacterized protein</fullName>
    </submittedName>
</protein>
<dbReference type="InterPro" id="IPR036648">
    <property type="entry name" value="CN_Hdrase_a/SCN_Hdrase_g_sf"/>
</dbReference>
<name>A0A4Q7PKF8_9FLAO</name>
<dbReference type="OrthoDB" id="1275056at2"/>
<dbReference type="EMBL" id="SGXE01000001">
    <property type="protein sequence ID" value="RZS99442.1"/>
    <property type="molecule type" value="Genomic_DNA"/>
</dbReference>
<sequence>MESRKVEELFQKIAKKAMNDSSFKEKLINQPVPTIENFTGEQLKLTERKILVLTNPADNSTIEIEIPATPSIEDMELNEEQLDFISGGGDPGAIIQE</sequence>
<proteinExistence type="predicted"/>
<comment type="caution">
    <text evidence="1">The sequence shown here is derived from an EMBL/GenBank/DDBJ whole genome shotgun (WGS) entry which is preliminary data.</text>
</comment>
<gene>
    <name evidence="1" type="ORF">EV197_0652</name>
</gene>
<evidence type="ECO:0000313" key="2">
    <source>
        <dbReference type="Proteomes" id="UP000292262"/>
    </source>
</evidence>
<dbReference type="GO" id="GO:0003824">
    <property type="term" value="F:catalytic activity"/>
    <property type="evidence" value="ECO:0007669"/>
    <property type="project" value="InterPro"/>
</dbReference>
<keyword evidence="2" id="KW-1185">Reference proteome</keyword>
<dbReference type="GO" id="GO:0046914">
    <property type="term" value="F:transition metal ion binding"/>
    <property type="evidence" value="ECO:0007669"/>
    <property type="project" value="InterPro"/>
</dbReference>
<dbReference type="SUPFAM" id="SSF56209">
    <property type="entry name" value="Nitrile hydratase alpha chain"/>
    <property type="match status" value="1"/>
</dbReference>
<evidence type="ECO:0000313" key="1">
    <source>
        <dbReference type="EMBL" id="RZS99442.1"/>
    </source>
</evidence>
<dbReference type="Proteomes" id="UP000292262">
    <property type="component" value="Unassembled WGS sequence"/>
</dbReference>
<reference evidence="1 2" key="1">
    <citation type="submission" date="2019-02" db="EMBL/GenBank/DDBJ databases">
        <title>Genomic Encyclopedia of Type Strains, Phase IV (KMG-IV): sequencing the most valuable type-strain genomes for metagenomic binning, comparative biology and taxonomic classification.</title>
        <authorList>
            <person name="Goeker M."/>
        </authorList>
    </citation>
    <scope>NUCLEOTIDE SEQUENCE [LARGE SCALE GENOMIC DNA]</scope>
    <source>
        <strain evidence="1 2">DSM 17196</strain>
    </source>
</reference>
<organism evidence="1 2">
    <name type="scientific">Aquimarina brevivitae</name>
    <dbReference type="NCBI Taxonomy" id="323412"/>
    <lineage>
        <taxon>Bacteria</taxon>
        <taxon>Pseudomonadati</taxon>
        <taxon>Bacteroidota</taxon>
        <taxon>Flavobacteriia</taxon>
        <taxon>Flavobacteriales</taxon>
        <taxon>Flavobacteriaceae</taxon>
        <taxon>Aquimarina</taxon>
    </lineage>
</organism>